<dbReference type="AlphaFoldDB" id="A0A2G2Y422"/>
<dbReference type="GO" id="GO:0016020">
    <property type="term" value="C:membrane"/>
    <property type="evidence" value="ECO:0000318"/>
    <property type="project" value="GO_Central"/>
</dbReference>
<dbReference type="Proteomes" id="UP000222542">
    <property type="component" value="Unassembled WGS sequence"/>
</dbReference>
<evidence type="ECO:0000313" key="9">
    <source>
        <dbReference type="EMBL" id="PHT64495.1"/>
    </source>
</evidence>
<dbReference type="SMART" id="SM00046">
    <property type="entry name" value="DAGKc"/>
    <property type="match status" value="1"/>
</dbReference>
<keyword evidence="5" id="KW-0067">ATP-binding</keyword>
<dbReference type="Pfam" id="PF00781">
    <property type="entry name" value="DAGK_cat"/>
    <property type="match status" value="1"/>
</dbReference>
<organism evidence="9 10">
    <name type="scientific">Capsicum annuum</name>
    <name type="common">Capsicum pepper</name>
    <dbReference type="NCBI Taxonomy" id="4072"/>
    <lineage>
        <taxon>Eukaryota</taxon>
        <taxon>Viridiplantae</taxon>
        <taxon>Streptophyta</taxon>
        <taxon>Embryophyta</taxon>
        <taxon>Tracheophyta</taxon>
        <taxon>Spermatophyta</taxon>
        <taxon>Magnoliopsida</taxon>
        <taxon>eudicotyledons</taxon>
        <taxon>Gunneridae</taxon>
        <taxon>Pentapetalae</taxon>
        <taxon>asterids</taxon>
        <taxon>lamiids</taxon>
        <taxon>Solanales</taxon>
        <taxon>Solanaceae</taxon>
        <taxon>Solanoideae</taxon>
        <taxon>Capsiceae</taxon>
        <taxon>Capsicum</taxon>
    </lineage>
</organism>
<keyword evidence="3" id="KW-0547">Nucleotide-binding</keyword>
<dbReference type="SUPFAM" id="SSF111331">
    <property type="entry name" value="NAD kinase/diacylglycerol kinase-like"/>
    <property type="match status" value="1"/>
</dbReference>
<dbReference type="GO" id="GO:0008481">
    <property type="term" value="F:sphingosine kinase activity"/>
    <property type="evidence" value="ECO:0007669"/>
    <property type="project" value="UniProtKB-EC"/>
</dbReference>
<evidence type="ECO:0000256" key="1">
    <source>
        <dbReference type="ARBA" id="ARBA00004148"/>
    </source>
</evidence>
<dbReference type="PANTHER" id="PTHR12358:SF31">
    <property type="entry name" value="ACYLGLYCEROL KINASE, MITOCHONDRIAL"/>
    <property type="match status" value="1"/>
</dbReference>
<dbReference type="PROSITE" id="PS50146">
    <property type="entry name" value="DAGK"/>
    <property type="match status" value="1"/>
</dbReference>
<feature type="domain" description="DAGKc" evidence="8">
    <location>
        <begin position="30"/>
        <end position="172"/>
    </location>
</feature>
<evidence type="ECO:0000259" key="8">
    <source>
        <dbReference type="PROSITE" id="PS50146"/>
    </source>
</evidence>
<dbReference type="InterPro" id="IPR016064">
    <property type="entry name" value="NAD/diacylglycerol_kinase_sf"/>
</dbReference>
<dbReference type="GO" id="GO:0005737">
    <property type="term" value="C:cytoplasm"/>
    <property type="evidence" value="ECO:0000318"/>
    <property type="project" value="GO_Central"/>
</dbReference>
<dbReference type="EC" id="2.7.1.91" evidence="7"/>
<keyword evidence="2" id="KW-0808">Transferase</keyword>
<dbReference type="FunFam" id="3.40.50.10330:FF:000005">
    <property type="entry name" value="Sphingosine kinase 2"/>
    <property type="match status" value="1"/>
</dbReference>
<keyword evidence="4 9" id="KW-0418">Kinase</keyword>
<protein>
    <recommendedName>
        <fullName evidence="7">sphingosine kinase</fullName>
        <ecNumber evidence="7">2.7.1.91</ecNumber>
    </recommendedName>
</protein>
<comment type="subcellular location">
    <subcellularLocation>
        <location evidence="1">Vacuole membrane</location>
        <topology evidence="1">Peripheral membrane protein</topology>
    </subcellularLocation>
</comment>
<evidence type="ECO:0000256" key="7">
    <source>
        <dbReference type="ARBA" id="ARBA00044037"/>
    </source>
</evidence>
<dbReference type="InterPro" id="IPR050187">
    <property type="entry name" value="Lipid_Phosphate_FormReg"/>
</dbReference>
<comment type="caution">
    <text evidence="9">The sequence shown here is derived from an EMBL/GenBank/DDBJ whole genome shotgun (WGS) entry which is preliminary data.</text>
</comment>
<dbReference type="InterPro" id="IPR017438">
    <property type="entry name" value="ATP-NAD_kinase_N"/>
</dbReference>
<dbReference type="InterPro" id="IPR001206">
    <property type="entry name" value="Diacylglycerol_kinase_cat_dom"/>
</dbReference>
<dbReference type="GO" id="GO:0005524">
    <property type="term" value="F:ATP binding"/>
    <property type="evidence" value="ECO:0007669"/>
    <property type="project" value="UniProtKB-KW"/>
</dbReference>
<evidence type="ECO:0000256" key="6">
    <source>
        <dbReference type="ARBA" id="ARBA00023136"/>
    </source>
</evidence>
<evidence type="ECO:0000256" key="4">
    <source>
        <dbReference type="ARBA" id="ARBA00022777"/>
    </source>
</evidence>
<dbReference type="STRING" id="4072.A0A2G2Y422"/>
<proteinExistence type="predicted"/>
<evidence type="ECO:0000313" key="10">
    <source>
        <dbReference type="Proteomes" id="UP000222542"/>
    </source>
</evidence>
<dbReference type="PANTHER" id="PTHR12358">
    <property type="entry name" value="SPHINGOSINE KINASE"/>
    <property type="match status" value="1"/>
</dbReference>
<dbReference type="InterPro" id="IPR045540">
    <property type="entry name" value="YegS/DAGK_C"/>
</dbReference>
<dbReference type="Pfam" id="PF19279">
    <property type="entry name" value="YegS_C"/>
    <property type="match status" value="1"/>
</dbReference>
<keyword evidence="10" id="KW-1185">Reference proteome</keyword>
<dbReference type="GO" id="GO:0009705">
    <property type="term" value="C:plant-type vacuole membrane"/>
    <property type="evidence" value="ECO:0007669"/>
    <property type="project" value="UniProtKB-ARBA"/>
</dbReference>
<dbReference type="EMBL" id="AYRZ02000014">
    <property type="protein sequence ID" value="PHT64495.1"/>
    <property type="molecule type" value="Genomic_DNA"/>
</dbReference>
<evidence type="ECO:0000256" key="5">
    <source>
        <dbReference type="ARBA" id="ARBA00022840"/>
    </source>
</evidence>
<dbReference type="OMA" id="RRSYKCE"/>
<dbReference type="GO" id="GO:0071215">
    <property type="term" value="P:cellular response to abscisic acid stimulus"/>
    <property type="evidence" value="ECO:0007669"/>
    <property type="project" value="UniProtKB-ARBA"/>
</dbReference>
<dbReference type="Gramene" id="PHT64495">
    <property type="protein sequence ID" value="PHT64495"/>
    <property type="gene ID" value="T459_31649"/>
</dbReference>
<gene>
    <name evidence="9" type="ORF">T459_31649</name>
</gene>
<dbReference type="GO" id="GO:0001727">
    <property type="term" value="F:lipid kinase activity"/>
    <property type="evidence" value="ECO:0000318"/>
    <property type="project" value="GO_Central"/>
</dbReference>
<evidence type="ECO:0000256" key="2">
    <source>
        <dbReference type="ARBA" id="ARBA00022679"/>
    </source>
</evidence>
<reference evidence="9 10" key="1">
    <citation type="journal article" date="2014" name="Nat. Genet.">
        <title>Genome sequence of the hot pepper provides insights into the evolution of pungency in Capsicum species.</title>
        <authorList>
            <person name="Kim S."/>
            <person name="Park M."/>
            <person name="Yeom S.I."/>
            <person name="Kim Y.M."/>
            <person name="Lee J.M."/>
            <person name="Lee H.A."/>
            <person name="Seo E."/>
            <person name="Choi J."/>
            <person name="Cheong K."/>
            <person name="Kim K.T."/>
            <person name="Jung K."/>
            <person name="Lee G.W."/>
            <person name="Oh S.K."/>
            <person name="Bae C."/>
            <person name="Kim S.B."/>
            <person name="Lee H.Y."/>
            <person name="Kim S.Y."/>
            <person name="Kim M.S."/>
            <person name="Kang B.C."/>
            <person name="Jo Y.D."/>
            <person name="Yang H.B."/>
            <person name="Jeong H.J."/>
            <person name="Kang W.H."/>
            <person name="Kwon J.K."/>
            <person name="Shin C."/>
            <person name="Lim J.Y."/>
            <person name="Park J.H."/>
            <person name="Huh J.H."/>
            <person name="Kim J.S."/>
            <person name="Kim B.D."/>
            <person name="Cohen O."/>
            <person name="Paran I."/>
            <person name="Suh M.C."/>
            <person name="Lee S.B."/>
            <person name="Kim Y.K."/>
            <person name="Shin Y."/>
            <person name="Noh S.J."/>
            <person name="Park J."/>
            <person name="Seo Y.S."/>
            <person name="Kwon S.Y."/>
            <person name="Kim H.A."/>
            <person name="Park J.M."/>
            <person name="Kim H.J."/>
            <person name="Choi S.B."/>
            <person name="Bosland P.W."/>
            <person name="Reeves G."/>
            <person name="Jo S.H."/>
            <person name="Lee B.W."/>
            <person name="Cho H.T."/>
            <person name="Choi H.S."/>
            <person name="Lee M.S."/>
            <person name="Yu Y."/>
            <person name="Do Choi Y."/>
            <person name="Park B.S."/>
            <person name="van Deynze A."/>
            <person name="Ashrafi H."/>
            <person name="Hill T."/>
            <person name="Kim W.T."/>
            <person name="Pai H.S."/>
            <person name="Ahn H.K."/>
            <person name="Yeam I."/>
            <person name="Giovannoni J.J."/>
            <person name="Rose J.K."/>
            <person name="Sorensen I."/>
            <person name="Lee S.J."/>
            <person name="Kim R.W."/>
            <person name="Choi I.Y."/>
            <person name="Choi B.S."/>
            <person name="Lim J.S."/>
            <person name="Lee Y.H."/>
            <person name="Choi D."/>
        </authorList>
    </citation>
    <scope>NUCLEOTIDE SEQUENCE [LARGE SCALE GENOMIC DNA]</scope>
    <source>
        <strain evidence="10">cv. CM334</strain>
    </source>
</reference>
<sequence length="404" mass="44891">MRKSYSFEMVDENSARIWSNKLEEFIDSLGRPKRLFVFVNPYGGKKSASKIFVDSVKPLLDDANIDYTVQETKYQFHAKEVATSLDIMRYDGVVCVSGDGILVEVVNGLLEREDWESAIKMPLGVVPAGTGNGMAKSLLDAVGLSCTASNATLAIIRGHKQSLDVATISQGQSRFFSVLMLAWGLIADIDIESEKYRWMGSARIDFYAMQRIFRLRRYNGCIKFVAAPGYETFGEPAEPEGETISEVKSNFVQHKGYRGPALHMKEFNRKIEGPFVSVWLHNVPWGGQDALAAPDAKFSDGYLDLVLIKECPKLTLLSLMTELNKGGHVKSPHVLYFKVKAFVLEPGARVDDRSKEGIIDVDGEVLASGKGTYKSNYKTLMTYDKIYIKVDQGLATVFSPSTIS</sequence>
<accession>A0A2G2Y422</accession>
<reference evidence="9 10" key="2">
    <citation type="journal article" date="2017" name="Genome Biol.">
        <title>New reference genome sequences of hot pepper reveal the massive evolution of plant disease-resistance genes by retroduplication.</title>
        <authorList>
            <person name="Kim S."/>
            <person name="Park J."/>
            <person name="Yeom S.I."/>
            <person name="Kim Y.M."/>
            <person name="Seo E."/>
            <person name="Kim K.T."/>
            <person name="Kim M.S."/>
            <person name="Lee J.M."/>
            <person name="Cheong K."/>
            <person name="Shin H.S."/>
            <person name="Kim S.B."/>
            <person name="Han K."/>
            <person name="Lee J."/>
            <person name="Park M."/>
            <person name="Lee H.A."/>
            <person name="Lee H.Y."/>
            <person name="Lee Y."/>
            <person name="Oh S."/>
            <person name="Lee J.H."/>
            <person name="Choi E."/>
            <person name="Choi E."/>
            <person name="Lee S.E."/>
            <person name="Jeon J."/>
            <person name="Kim H."/>
            <person name="Choi G."/>
            <person name="Song H."/>
            <person name="Lee J."/>
            <person name="Lee S.C."/>
            <person name="Kwon J.K."/>
            <person name="Lee H.Y."/>
            <person name="Koo N."/>
            <person name="Hong Y."/>
            <person name="Kim R.W."/>
            <person name="Kang W.H."/>
            <person name="Huh J.H."/>
            <person name="Kang B.C."/>
            <person name="Yang T.J."/>
            <person name="Lee Y.H."/>
            <person name="Bennetzen J.L."/>
            <person name="Choi D."/>
        </authorList>
    </citation>
    <scope>NUCLEOTIDE SEQUENCE [LARGE SCALE GENOMIC DNA]</scope>
    <source>
        <strain evidence="10">cv. CM334</strain>
    </source>
</reference>
<keyword evidence="6" id="KW-0472">Membrane</keyword>
<dbReference type="Gene3D" id="2.60.200.40">
    <property type="match status" value="1"/>
</dbReference>
<dbReference type="Gene3D" id="3.40.50.10330">
    <property type="entry name" value="Probable inorganic polyphosphate/atp-NAD kinase, domain 1"/>
    <property type="match status" value="1"/>
</dbReference>
<dbReference type="GO" id="GO:0046512">
    <property type="term" value="P:sphingosine biosynthetic process"/>
    <property type="evidence" value="ECO:0000318"/>
    <property type="project" value="GO_Central"/>
</dbReference>
<evidence type="ECO:0000256" key="3">
    <source>
        <dbReference type="ARBA" id="ARBA00022741"/>
    </source>
</evidence>
<name>A0A2G2Y422_CAPAN</name>